<dbReference type="PROSITE" id="PS51257">
    <property type="entry name" value="PROKAR_LIPOPROTEIN"/>
    <property type="match status" value="1"/>
</dbReference>
<feature type="transmembrane region" description="Helical" evidence="1">
    <location>
        <begin position="132"/>
        <end position="153"/>
    </location>
</feature>
<keyword evidence="4" id="KW-1185">Reference proteome</keyword>
<feature type="chain" id="PRO_5043121172" evidence="2">
    <location>
        <begin position="18"/>
        <end position="220"/>
    </location>
</feature>
<protein>
    <submittedName>
        <fullName evidence="5">G protein-coupled receptor</fullName>
    </submittedName>
</protein>
<dbReference type="WBParaSite" id="ASIM_0001497401-mRNA-1">
    <property type="protein sequence ID" value="ASIM_0001497401-mRNA-1"/>
    <property type="gene ID" value="ASIM_0001497401"/>
</dbReference>
<feature type="transmembrane region" description="Helical" evidence="1">
    <location>
        <begin position="165"/>
        <end position="185"/>
    </location>
</feature>
<evidence type="ECO:0000313" key="3">
    <source>
        <dbReference type="EMBL" id="VDK52213.1"/>
    </source>
</evidence>
<evidence type="ECO:0000256" key="1">
    <source>
        <dbReference type="SAM" id="Phobius"/>
    </source>
</evidence>
<reference evidence="3 4" key="2">
    <citation type="submission" date="2018-11" db="EMBL/GenBank/DDBJ databases">
        <authorList>
            <consortium name="Pathogen Informatics"/>
        </authorList>
    </citation>
    <scope>NUCLEOTIDE SEQUENCE [LARGE SCALE GENOMIC DNA]</scope>
</reference>
<keyword evidence="1" id="KW-0812">Transmembrane</keyword>
<keyword evidence="1" id="KW-1133">Transmembrane helix</keyword>
<name>A0A0M3K249_ANISI</name>
<dbReference type="Proteomes" id="UP000267096">
    <property type="component" value="Unassembled WGS sequence"/>
</dbReference>
<feature type="signal peptide" evidence="2">
    <location>
        <begin position="1"/>
        <end position="17"/>
    </location>
</feature>
<evidence type="ECO:0000313" key="4">
    <source>
        <dbReference type="Proteomes" id="UP000267096"/>
    </source>
</evidence>
<evidence type="ECO:0000256" key="2">
    <source>
        <dbReference type="SAM" id="SignalP"/>
    </source>
</evidence>
<dbReference type="AlphaFoldDB" id="A0A0M3K249"/>
<evidence type="ECO:0000313" key="5">
    <source>
        <dbReference type="WBParaSite" id="ASIM_0001497401-mRNA-1"/>
    </source>
</evidence>
<keyword evidence="2" id="KW-0732">Signal</keyword>
<reference evidence="5" key="1">
    <citation type="submission" date="2017-02" db="UniProtKB">
        <authorList>
            <consortium name="WormBaseParasite"/>
        </authorList>
    </citation>
    <scope>IDENTIFICATION</scope>
</reference>
<gene>
    <name evidence="3" type="ORF">ASIM_LOCUS14384</name>
</gene>
<organism evidence="5">
    <name type="scientific">Anisakis simplex</name>
    <name type="common">Herring worm</name>
    <dbReference type="NCBI Taxonomy" id="6269"/>
    <lineage>
        <taxon>Eukaryota</taxon>
        <taxon>Metazoa</taxon>
        <taxon>Ecdysozoa</taxon>
        <taxon>Nematoda</taxon>
        <taxon>Chromadorea</taxon>
        <taxon>Rhabditida</taxon>
        <taxon>Spirurina</taxon>
        <taxon>Ascaridomorpha</taxon>
        <taxon>Ascaridoidea</taxon>
        <taxon>Anisakidae</taxon>
        <taxon>Anisakis</taxon>
        <taxon>Anisakis simplex complex</taxon>
    </lineage>
</organism>
<sequence>MRANLLVLTALSRASLSTMVSSSSACGDIESDKPKRCMCTRVDSGLSERWWDPDSFSFKLSTALIHKPETRDYFDYLEFSPCSDIDLDRSRPHKHVLEQQVFLLIIGQRDCTNMRIAVGCLVSFHNPLGLKFVYILLNLSIAIAALVCARYFFVSRGGDQIHKAFILVLLFILQLSMACVSMLFGDRPLPRCCRSNRTLTALSSLPNESHVQLSKCKSLQ</sequence>
<proteinExistence type="predicted"/>
<accession>A0A0M3K249</accession>
<keyword evidence="1" id="KW-0472">Membrane</keyword>
<dbReference type="EMBL" id="UYRR01031732">
    <property type="protein sequence ID" value="VDK52213.1"/>
    <property type="molecule type" value="Genomic_DNA"/>
</dbReference>